<name>R2XVD3_9ENTE</name>
<protein>
    <submittedName>
        <fullName evidence="2">Cyclic lactone autoinducer peptide</fullName>
    </submittedName>
</protein>
<organism evidence="2 4">
    <name type="scientific">Enterococcus gilvus ATCC BAA-350</name>
    <dbReference type="NCBI Taxonomy" id="1158614"/>
    <lineage>
        <taxon>Bacteria</taxon>
        <taxon>Bacillati</taxon>
        <taxon>Bacillota</taxon>
        <taxon>Bacilli</taxon>
        <taxon>Lactobacillales</taxon>
        <taxon>Enterococcaceae</taxon>
        <taxon>Enterococcus</taxon>
    </lineage>
</organism>
<gene>
    <name evidence="3" type="ORF">I592_03800</name>
    <name evidence="2" type="ORF">UKC_00561</name>
</gene>
<dbReference type="InterPro" id="IPR009229">
    <property type="entry name" value="AgrD"/>
</dbReference>
<reference evidence="2 4" key="1">
    <citation type="submission" date="2013-02" db="EMBL/GenBank/DDBJ databases">
        <title>The Genome Sequence of Enterococcus gilvus ATCC BAA-350.</title>
        <authorList>
            <consortium name="The Broad Institute Genome Sequencing Platform"/>
            <consortium name="The Broad Institute Genome Sequencing Center for Infectious Disease"/>
            <person name="Earl A.M."/>
            <person name="Gilmore M.S."/>
            <person name="Lebreton F."/>
            <person name="Walker B."/>
            <person name="Young S.K."/>
            <person name="Zeng Q."/>
            <person name="Gargeya S."/>
            <person name="Fitzgerald M."/>
            <person name="Haas B."/>
            <person name="Abouelleil A."/>
            <person name="Alvarado L."/>
            <person name="Arachchi H.M."/>
            <person name="Berlin A.M."/>
            <person name="Chapman S.B."/>
            <person name="Dewar J."/>
            <person name="Goldberg J."/>
            <person name="Griggs A."/>
            <person name="Gujja S."/>
            <person name="Hansen M."/>
            <person name="Howarth C."/>
            <person name="Imamovic A."/>
            <person name="Larimer J."/>
            <person name="McCowan C."/>
            <person name="Murphy C."/>
            <person name="Neiman D."/>
            <person name="Pearson M."/>
            <person name="Priest M."/>
            <person name="Roberts A."/>
            <person name="Saif S."/>
            <person name="Shea T."/>
            <person name="Sisk P."/>
            <person name="Sykes S."/>
            <person name="Wortman J."/>
            <person name="Nusbaum C."/>
            <person name="Birren B."/>
        </authorList>
    </citation>
    <scope>NUCLEOTIDE SEQUENCE [LARGE SCALE GENOMIC DNA]</scope>
    <source>
        <strain evidence="2 4">ATCC BAA-350</strain>
    </source>
</reference>
<keyword evidence="1" id="KW-0812">Transmembrane</keyword>
<dbReference type="EMBL" id="ASWH01000002">
    <property type="protein sequence ID" value="EOW79660.1"/>
    <property type="molecule type" value="Genomic_DNA"/>
</dbReference>
<evidence type="ECO:0000256" key="1">
    <source>
        <dbReference type="SAM" id="Phobius"/>
    </source>
</evidence>
<dbReference type="Proteomes" id="UP000014160">
    <property type="component" value="Unassembled WGS sequence"/>
</dbReference>
<evidence type="ECO:0000313" key="5">
    <source>
        <dbReference type="Proteomes" id="UP000014160"/>
    </source>
</evidence>
<keyword evidence="1" id="KW-0472">Membrane</keyword>
<dbReference type="OrthoDB" id="2086468at2"/>
<accession>R2XVD3</accession>
<dbReference type="HOGENOM" id="CLU_215294_0_0_9"/>
<evidence type="ECO:0000313" key="2">
    <source>
        <dbReference type="EMBL" id="EOI58488.1"/>
    </source>
</evidence>
<dbReference type="NCBIfam" id="TIGR04223">
    <property type="entry name" value="quorum_AgrD"/>
    <property type="match status" value="1"/>
</dbReference>
<evidence type="ECO:0000313" key="3">
    <source>
        <dbReference type="EMBL" id="EOW79660.1"/>
    </source>
</evidence>
<comment type="caution">
    <text evidence="2">The sequence shown here is derived from an EMBL/GenBank/DDBJ whole genome shotgun (WGS) entry which is preliminary data.</text>
</comment>
<sequence length="47" mass="5276">MKTIKLNNKSHLALLSGILVKLTAISLFAACPFCFYEPENPKLKKLK</sequence>
<dbReference type="EMBL" id="AJDQ01000003">
    <property type="protein sequence ID" value="EOI58488.1"/>
    <property type="molecule type" value="Genomic_DNA"/>
</dbReference>
<dbReference type="RefSeq" id="WP_010779010.1">
    <property type="nucleotide sequence ID" value="NZ_ASWH01000002.1"/>
</dbReference>
<feature type="transmembrane region" description="Helical" evidence="1">
    <location>
        <begin position="12"/>
        <end position="36"/>
    </location>
</feature>
<proteinExistence type="predicted"/>
<dbReference type="Proteomes" id="UP000013750">
    <property type="component" value="Unassembled WGS sequence"/>
</dbReference>
<reference evidence="3 5" key="2">
    <citation type="submission" date="2013-03" db="EMBL/GenBank/DDBJ databases">
        <title>The Genome Sequence of Enterococcus gilvus ATCC BAA-350 (PacBio/Illumina hybrid assembly).</title>
        <authorList>
            <consortium name="The Broad Institute Genomics Platform"/>
            <consortium name="The Broad Institute Genome Sequencing Center for Infectious Disease"/>
            <person name="Earl A."/>
            <person name="Russ C."/>
            <person name="Gilmore M."/>
            <person name="Surin D."/>
            <person name="Walker B."/>
            <person name="Young S."/>
            <person name="Zeng Q."/>
            <person name="Gargeya S."/>
            <person name="Fitzgerald M."/>
            <person name="Haas B."/>
            <person name="Abouelleil A."/>
            <person name="Allen A.W."/>
            <person name="Alvarado L."/>
            <person name="Arachchi H.M."/>
            <person name="Berlin A.M."/>
            <person name="Chapman S.B."/>
            <person name="Gainer-Dewar J."/>
            <person name="Goldberg J."/>
            <person name="Griggs A."/>
            <person name="Gujja S."/>
            <person name="Hansen M."/>
            <person name="Howarth C."/>
            <person name="Imamovic A."/>
            <person name="Ireland A."/>
            <person name="Larimer J."/>
            <person name="McCowan C."/>
            <person name="Murphy C."/>
            <person name="Pearson M."/>
            <person name="Poon T.W."/>
            <person name="Priest M."/>
            <person name="Roberts A."/>
            <person name="Saif S."/>
            <person name="Shea T."/>
            <person name="Sisk P."/>
            <person name="Sykes S."/>
            <person name="Wortman J."/>
            <person name="Nusbaum C."/>
            <person name="Birren B."/>
        </authorList>
    </citation>
    <scope>NUCLEOTIDE SEQUENCE [LARGE SCALE GENOMIC DNA]</scope>
    <source>
        <strain evidence="3 5">ATCC BAA-350</strain>
    </source>
</reference>
<evidence type="ECO:0000313" key="4">
    <source>
        <dbReference type="Proteomes" id="UP000013750"/>
    </source>
</evidence>
<keyword evidence="5" id="KW-1185">Reference proteome</keyword>
<dbReference type="PATRIC" id="fig|1158614.3.peg.576"/>
<dbReference type="AlphaFoldDB" id="R2XVD3"/>
<keyword evidence="1" id="KW-1133">Transmembrane helix</keyword>